<dbReference type="Pfam" id="PF02475">
    <property type="entry name" value="TRM5-TYW2_MTfase"/>
    <property type="match status" value="2"/>
</dbReference>
<dbReference type="Pfam" id="PF18093">
    <property type="entry name" value="Trm5_N"/>
    <property type="match status" value="1"/>
</dbReference>
<dbReference type="EC" id="2.1.1.228" evidence="8"/>
<keyword evidence="2 8" id="KW-0489">Methyltransferase</keyword>
<dbReference type="GO" id="GO:0005737">
    <property type="term" value="C:cytoplasm"/>
    <property type="evidence" value="ECO:0007669"/>
    <property type="project" value="TreeGrafter"/>
</dbReference>
<feature type="domain" description="SAM-dependent methyltransferase TRM5/TYW2-type" evidence="7">
    <location>
        <begin position="79"/>
        <end position="364"/>
    </location>
</feature>
<feature type="compositionally biased region" description="Basic and acidic residues" evidence="6">
    <location>
        <begin position="201"/>
        <end position="214"/>
    </location>
</feature>
<dbReference type="InterPro" id="IPR056743">
    <property type="entry name" value="TRM5-TYW2-like_MTfase"/>
</dbReference>
<dbReference type="RefSeq" id="WP_059056726.1">
    <property type="nucleotide sequence ID" value="NZ_CEML01000002.1"/>
</dbReference>
<dbReference type="Gene3D" id="3.40.50.150">
    <property type="entry name" value="Vaccinia Virus protein VP39"/>
    <property type="match status" value="1"/>
</dbReference>
<dbReference type="SUPFAM" id="SSF53335">
    <property type="entry name" value="S-adenosyl-L-methionine-dependent methyltransferases"/>
    <property type="match status" value="1"/>
</dbReference>
<dbReference type="AlphaFoldDB" id="A0A0U5H2R0"/>
<dbReference type="PROSITE" id="PS51684">
    <property type="entry name" value="SAM_MT_TRM5_TYW2"/>
    <property type="match status" value="1"/>
</dbReference>
<evidence type="ECO:0000313" key="9">
    <source>
        <dbReference type="Proteomes" id="UP000066737"/>
    </source>
</evidence>
<dbReference type="GO" id="GO:0002939">
    <property type="term" value="P:tRNA N1-guanine methylation"/>
    <property type="evidence" value="ECO:0007669"/>
    <property type="project" value="TreeGrafter"/>
</dbReference>
<dbReference type="GeneID" id="91109771"/>
<evidence type="ECO:0000256" key="2">
    <source>
        <dbReference type="ARBA" id="ARBA00022603"/>
    </source>
</evidence>
<dbReference type="PANTHER" id="PTHR23245:SF36">
    <property type="entry name" value="TRNA (GUANINE(37)-N1)-METHYLTRANSFERASE"/>
    <property type="match status" value="1"/>
</dbReference>
<dbReference type="Gene3D" id="3.30.300.110">
    <property type="entry name" value="Met-10+ protein-like domains"/>
    <property type="match status" value="1"/>
</dbReference>
<keyword evidence="9" id="KW-1185">Reference proteome</keyword>
<dbReference type="STRING" id="1407499.HHUB_2320"/>
<dbReference type="Gene3D" id="3.30.70.2580">
    <property type="match status" value="1"/>
</dbReference>
<dbReference type="InterPro" id="IPR029063">
    <property type="entry name" value="SAM-dependent_MTases_sf"/>
</dbReference>
<dbReference type="InterPro" id="IPR030382">
    <property type="entry name" value="MeTrfase_TRM5/TYW2"/>
</dbReference>
<dbReference type="PANTHER" id="PTHR23245">
    <property type="entry name" value="TRNA METHYLTRANSFERASE"/>
    <property type="match status" value="1"/>
</dbReference>
<evidence type="ECO:0000259" key="7">
    <source>
        <dbReference type="PROSITE" id="PS51684"/>
    </source>
</evidence>
<keyword evidence="1" id="KW-0963">Cytoplasm</keyword>
<evidence type="ECO:0000256" key="1">
    <source>
        <dbReference type="ARBA" id="ARBA00022490"/>
    </source>
</evidence>
<protein>
    <submittedName>
        <fullName evidence="8">tRNA (Guanine(37)-N(1))-methyltransferase</fullName>
        <ecNumber evidence="8">2.1.1.228</ecNumber>
    </submittedName>
</protein>
<evidence type="ECO:0000256" key="5">
    <source>
        <dbReference type="ARBA" id="ARBA00022694"/>
    </source>
</evidence>
<sequence>MSVPCVRVPTEDGEATRRRLAEADLLVDEYAITASDGDLYVPVSDPDAVPEDLAVVEFDAPERETPTTPAEILGFEPTYERLGDVVILDEDSPERARKIADAVMASDVRAKTVVNRASKVKGTERVRDWDVVAGDGTETVHTEYGCEFELDLATVYFSPRLATERHRVVEQVQERAAERSETADGESGEGQGPSDHSSGQRPRENGDGGPVSREHAFDMFAGVGPYAVPMAKVGAEVVATDINEDAIEYLRRNAERNGVSEDVTAIAGDVRETADEYEDWADRIVMNLPHTADEFLDTAVALAGEDCVIHFYDFQHEDDLYDPCEAAIREAAEPEYDVTIENERTVRSYAPHEFNVVVDARLTRR</sequence>
<evidence type="ECO:0000256" key="4">
    <source>
        <dbReference type="ARBA" id="ARBA00022691"/>
    </source>
</evidence>
<feature type="compositionally biased region" description="Basic and acidic residues" evidence="6">
    <location>
        <begin position="172"/>
        <end position="182"/>
    </location>
</feature>
<keyword evidence="5" id="KW-0819">tRNA processing</keyword>
<dbReference type="InterPro" id="IPR056744">
    <property type="entry name" value="TRM5/TYW2-like_N"/>
</dbReference>
<gene>
    <name evidence="8" type="primary">trm5</name>
    <name evidence="8" type="ORF">HHUB_2320</name>
</gene>
<evidence type="ECO:0000313" key="8">
    <source>
        <dbReference type="EMBL" id="CQH56028.1"/>
    </source>
</evidence>
<reference evidence="9" key="1">
    <citation type="journal article" date="2016" name="Environ. Microbiol.">
        <title>The complete genome of a viable archaeum isolated from 123-million-year-old rock salt.</title>
        <authorList>
            <person name="Jaakkola S.T."/>
            <person name="Pfeiffer F."/>
            <person name="Ravantti J.J."/>
            <person name="Guo Q."/>
            <person name="Liu Y."/>
            <person name="Chen X."/>
            <person name="Ma H."/>
            <person name="Yang C."/>
            <person name="Oksanen H.M."/>
            <person name="Bamford D.H."/>
        </authorList>
    </citation>
    <scope>NUCLEOTIDE SEQUENCE</scope>
    <source>
        <strain evidence="9">JI20-1</strain>
    </source>
</reference>
<dbReference type="Proteomes" id="UP000066737">
    <property type="component" value="Chromosome I"/>
</dbReference>
<feature type="region of interest" description="Disordered" evidence="6">
    <location>
        <begin position="172"/>
        <end position="214"/>
    </location>
</feature>
<dbReference type="KEGG" id="hhb:Hhub_2320"/>
<dbReference type="EMBL" id="LN831302">
    <property type="protein sequence ID" value="CQH56028.1"/>
    <property type="molecule type" value="Genomic_DNA"/>
</dbReference>
<keyword evidence="4" id="KW-0949">S-adenosyl-L-methionine</keyword>
<keyword evidence="3 8" id="KW-0808">Transferase</keyword>
<evidence type="ECO:0000256" key="3">
    <source>
        <dbReference type="ARBA" id="ARBA00022679"/>
    </source>
</evidence>
<evidence type="ECO:0000256" key="6">
    <source>
        <dbReference type="SAM" id="MobiDB-lite"/>
    </source>
</evidence>
<name>A0A0U5H2R0_9EURY</name>
<dbReference type="CDD" id="cd02440">
    <property type="entry name" value="AdoMet_MTases"/>
    <property type="match status" value="1"/>
</dbReference>
<proteinExistence type="predicted"/>
<dbReference type="Pfam" id="PF25133">
    <property type="entry name" value="TYW2_N_2"/>
    <property type="match status" value="1"/>
</dbReference>
<dbReference type="OrthoDB" id="8079at2157"/>
<dbReference type="InterPro" id="IPR040601">
    <property type="entry name" value="Trm5a/b_N"/>
</dbReference>
<organism evidence="8 9">
    <name type="scientific">Halobacterium hubeiense</name>
    <dbReference type="NCBI Taxonomy" id="1407499"/>
    <lineage>
        <taxon>Archaea</taxon>
        <taxon>Methanobacteriati</taxon>
        <taxon>Methanobacteriota</taxon>
        <taxon>Stenosarchaea group</taxon>
        <taxon>Halobacteria</taxon>
        <taxon>Halobacteriales</taxon>
        <taxon>Halobacteriaceae</taxon>
        <taxon>Halobacterium</taxon>
    </lineage>
</organism>
<accession>A0A0U5H2R0</accession>
<dbReference type="GO" id="GO:0052906">
    <property type="term" value="F:tRNA (guanine(37)-N1)-methyltransferase activity"/>
    <property type="evidence" value="ECO:0007669"/>
    <property type="project" value="UniProtKB-EC"/>
</dbReference>